<sequence>MTIGNLDILLYTLIFVVPGFIIDSIYRFCVPQQEAKGESVLLRFLLFSTLNFSVVFPILLWLYGIPYIKSNENVILYVSLLIVFFVSVVIGLIISVITNKGWIRTFYMKIGIHTTHVIPTAWDYQFKKEEPTYLTVYLEDGRIVHGYWGSDSFASSIRDSKDIFLENIFDVNEEKAWNVISENKGIWIPEKSIKYIEFH</sequence>
<feature type="transmembrane region" description="Helical" evidence="1">
    <location>
        <begin position="6"/>
        <end position="28"/>
    </location>
</feature>
<evidence type="ECO:0000256" key="1">
    <source>
        <dbReference type="SAM" id="Phobius"/>
    </source>
</evidence>
<dbReference type="RefSeq" id="WP_217064771.1">
    <property type="nucleotide sequence ID" value="NZ_JAHQCS010000054.1"/>
</dbReference>
<keyword evidence="1" id="KW-1133">Transmembrane helix</keyword>
<evidence type="ECO:0000313" key="2">
    <source>
        <dbReference type="EMBL" id="MBU9710879.1"/>
    </source>
</evidence>
<keyword evidence="1" id="KW-0472">Membrane</keyword>
<protein>
    <submittedName>
        <fullName evidence="2">Uncharacterized protein</fullName>
    </submittedName>
</protein>
<evidence type="ECO:0000313" key="3">
    <source>
        <dbReference type="Proteomes" id="UP000784880"/>
    </source>
</evidence>
<dbReference type="Pfam" id="PF19865">
    <property type="entry name" value="DUF6338"/>
    <property type="match status" value="1"/>
</dbReference>
<proteinExistence type="predicted"/>
<keyword evidence="1" id="KW-0812">Transmembrane</keyword>
<feature type="transmembrane region" description="Helical" evidence="1">
    <location>
        <begin position="75"/>
        <end position="98"/>
    </location>
</feature>
<feature type="transmembrane region" description="Helical" evidence="1">
    <location>
        <begin position="40"/>
        <end position="63"/>
    </location>
</feature>
<dbReference type="EMBL" id="JAHQCS010000054">
    <property type="protein sequence ID" value="MBU9710879.1"/>
    <property type="molecule type" value="Genomic_DNA"/>
</dbReference>
<dbReference type="InterPro" id="IPR045919">
    <property type="entry name" value="DUF6338"/>
</dbReference>
<name>A0ABS6JB18_9BACI</name>
<organism evidence="2 3">
    <name type="scientific">Evansella tamaricis</name>
    <dbReference type="NCBI Taxonomy" id="2069301"/>
    <lineage>
        <taxon>Bacteria</taxon>
        <taxon>Bacillati</taxon>
        <taxon>Bacillota</taxon>
        <taxon>Bacilli</taxon>
        <taxon>Bacillales</taxon>
        <taxon>Bacillaceae</taxon>
        <taxon>Evansella</taxon>
    </lineage>
</organism>
<accession>A0ABS6JB18</accession>
<dbReference type="Proteomes" id="UP000784880">
    <property type="component" value="Unassembled WGS sequence"/>
</dbReference>
<gene>
    <name evidence="2" type="ORF">KS419_03875</name>
</gene>
<comment type="caution">
    <text evidence="2">The sequence shown here is derived from an EMBL/GenBank/DDBJ whole genome shotgun (WGS) entry which is preliminary data.</text>
</comment>
<keyword evidence="3" id="KW-1185">Reference proteome</keyword>
<reference evidence="2 3" key="1">
    <citation type="submission" date="2021-06" db="EMBL/GenBank/DDBJ databases">
        <title>Bacillus sp. RD4P76, an endophyte from a halophyte.</title>
        <authorList>
            <person name="Sun J.-Q."/>
        </authorList>
    </citation>
    <scope>NUCLEOTIDE SEQUENCE [LARGE SCALE GENOMIC DNA]</scope>
    <source>
        <strain evidence="2 3">CGMCC 1.15917</strain>
    </source>
</reference>